<name>A0A150FYU2_GONPE</name>
<gene>
    <name evidence="2" type="ORF">GPECTOR_179g243</name>
</gene>
<feature type="compositionally biased region" description="Gly residues" evidence="1">
    <location>
        <begin position="208"/>
        <end position="219"/>
    </location>
</feature>
<dbReference type="Proteomes" id="UP000075714">
    <property type="component" value="Unassembled WGS sequence"/>
</dbReference>
<comment type="caution">
    <text evidence="2">The sequence shown here is derived from an EMBL/GenBank/DDBJ whole genome shotgun (WGS) entry which is preliminary data.</text>
</comment>
<dbReference type="AlphaFoldDB" id="A0A150FYU2"/>
<feature type="region of interest" description="Disordered" evidence="1">
    <location>
        <begin position="82"/>
        <end position="138"/>
    </location>
</feature>
<organism evidence="2 3">
    <name type="scientific">Gonium pectorale</name>
    <name type="common">Green alga</name>
    <dbReference type="NCBI Taxonomy" id="33097"/>
    <lineage>
        <taxon>Eukaryota</taxon>
        <taxon>Viridiplantae</taxon>
        <taxon>Chlorophyta</taxon>
        <taxon>core chlorophytes</taxon>
        <taxon>Chlorophyceae</taxon>
        <taxon>CS clade</taxon>
        <taxon>Chlamydomonadales</taxon>
        <taxon>Volvocaceae</taxon>
        <taxon>Gonium</taxon>
    </lineage>
</organism>
<evidence type="ECO:0000313" key="3">
    <source>
        <dbReference type="Proteomes" id="UP000075714"/>
    </source>
</evidence>
<keyword evidence="3" id="KW-1185">Reference proteome</keyword>
<dbReference type="PANTHER" id="PTHR24410:SF23">
    <property type="entry name" value="BTB DOMAIN-CONTAINING PROTEIN-RELATED"/>
    <property type="match status" value="1"/>
</dbReference>
<dbReference type="PANTHER" id="PTHR24410">
    <property type="entry name" value="HL07962P-RELATED"/>
    <property type="match status" value="1"/>
</dbReference>
<proteinExistence type="predicted"/>
<feature type="region of interest" description="Disordered" evidence="1">
    <location>
        <begin position="203"/>
        <end position="228"/>
    </location>
</feature>
<dbReference type="InterPro" id="IPR051481">
    <property type="entry name" value="BTB-POZ/Galectin-3-binding"/>
</dbReference>
<dbReference type="EMBL" id="LSYV01000179">
    <property type="protein sequence ID" value="KXZ42220.1"/>
    <property type="molecule type" value="Genomic_DNA"/>
</dbReference>
<evidence type="ECO:0000256" key="1">
    <source>
        <dbReference type="SAM" id="MobiDB-lite"/>
    </source>
</evidence>
<sequence>MRPLNPIVAAALGGLLGSKEAADCFILFVREATPSPGSNGPEGDGGREAGALAEMLPAHTFVLRYASRWFAAKLANMRANQLHGSSSSSAGRGANKVPQQQTPPEAAASGDGRTGDSNSGGPHDSDEGPPAWPALPVLRVPLGGPEELPSALAAIRFAYTGEVAAGSCVREVLELYRQGEYLQVEGCGATCMAAIRGMLESEASSSGVGNGGGGAGSSSGSGSSSPGDRLNPAVLELYECTQLWPDPALETAFNSVLSAVKRLLVSHFGDTLATLNTPELRRQLLALPAEGLEALLQSDEFGTDVEDSILLLLATWVQRNGGAAGVEVVERLCRLVPQGPAFGWSISQEELERGLRGLCGSTELPTTLDSGLGTIVARGLEWRPVLVIHRLRPRPAIAFRTRLLCELPAAYGLDASTLGGPLVVVVTAPGSRLQVDRWRDGARVEEVYAEAYEGPCLLKSLQAAGQPGASLKHQPASGSKDAMGNQQAPGGAGSADLLHLGSEYLHGGKTTGRLILLP</sequence>
<evidence type="ECO:0008006" key="4">
    <source>
        <dbReference type="Google" id="ProtNLM"/>
    </source>
</evidence>
<accession>A0A150FYU2</accession>
<protein>
    <recommendedName>
        <fullName evidence="4">BACK domain-containing protein</fullName>
    </recommendedName>
</protein>
<dbReference type="OrthoDB" id="546755at2759"/>
<evidence type="ECO:0000313" key="2">
    <source>
        <dbReference type="EMBL" id="KXZ42220.1"/>
    </source>
</evidence>
<reference evidence="3" key="1">
    <citation type="journal article" date="2016" name="Nat. Commun.">
        <title>The Gonium pectorale genome demonstrates co-option of cell cycle regulation during the evolution of multicellularity.</title>
        <authorList>
            <person name="Hanschen E.R."/>
            <person name="Marriage T.N."/>
            <person name="Ferris P.J."/>
            <person name="Hamaji T."/>
            <person name="Toyoda A."/>
            <person name="Fujiyama A."/>
            <person name="Neme R."/>
            <person name="Noguchi H."/>
            <person name="Minakuchi Y."/>
            <person name="Suzuki M."/>
            <person name="Kawai-Toyooka H."/>
            <person name="Smith D.R."/>
            <person name="Sparks H."/>
            <person name="Anderson J."/>
            <person name="Bakaric R."/>
            <person name="Luria V."/>
            <person name="Karger A."/>
            <person name="Kirschner M.W."/>
            <person name="Durand P.M."/>
            <person name="Michod R.E."/>
            <person name="Nozaki H."/>
            <person name="Olson B.J."/>
        </authorList>
    </citation>
    <scope>NUCLEOTIDE SEQUENCE [LARGE SCALE GENOMIC DNA]</scope>
    <source>
        <strain evidence="3">NIES-2863</strain>
    </source>
</reference>
<feature type="region of interest" description="Disordered" evidence="1">
    <location>
        <begin position="468"/>
        <end position="492"/>
    </location>
</feature>